<evidence type="ECO:0000313" key="1">
    <source>
        <dbReference type="EMBL" id="SFW52480.1"/>
    </source>
</evidence>
<accession>A0AA94HT71</accession>
<dbReference type="AlphaFoldDB" id="A0AA94HT71"/>
<dbReference type="EMBL" id="FPIW01000028">
    <property type="protein sequence ID" value="SFW52480.1"/>
    <property type="molecule type" value="Genomic_DNA"/>
</dbReference>
<comment type="caution">
    <text evidence="1">The sequence shown here is derived from an EMBL/GenBank/DDBJ whole genome shotgun (WGS) entry which is preliminary data.</text>
</comment>
<evidence type="ECO:0000313" key="2">
    <source>
        <dbReference type="Proteomes" id="UP000182680"/>
    </source>
</evidence>
<proteinExistence type="predicted"/>
<gene>
    <name evidence="1" type="ORF">SAMN02910291_01688</name>
</gene>
<reference evidence="2" key="1">
    <citation type="submission" date="2016-11" db="EMBL/GenBank/DDBJ databases">
        <authorList>
            <person name="Jaros S."/>
            <person name="Januszkiewicz K."/>
            <person name="Wedrychowicz H."/>
        </authorList>
    </citation>
    <scope>NUCLEOTIDE SEQUENCE [LARGE SCALE GENOMIC DNA]</scope>
    <source>
        <strain evidence="2">DSM 7057</strain>
    </source>
</reference>
<organism evidence="1 2">
    <name type="scientific">Desulfovibrio desulfuricans</name>
    <dbReference type="NCBI Taxonomy" id="876"/>
    <lineage>
        <taxon>Bacteria</taxon>
        <taxon>Pseudomonadati</taxon>
        <taxon>Thermodesulfobacteriota</taxon>
        <taxon>Desulfovibrionia</taxon>
        <taxon>Desulfovibrionales</taxon>
        <taxon>Desulfovibrionaceae</taxon>
        <taxon>Desulfovibrio</taxon>
    </lineage>
</organism>
<sequence>MLIQCISVLSGLERRVNRRTRGGRARKLETLSRISYLKCATRICLQLLVAK</sequence>
<protein>
    <submittedName>
        <fullName evidence="1">Uncharacterized protein</fullName>
    </submittedName>
</protein>
<name>A0AA94HT71_DESDE</name>
<dbReference type="Proteomes" id="UP000182680">
    <property type="component" value="Unassembled WGS sequence"/>
</dbReference>